<accession>A0A6J4LMU8</accession>
<sequence>MPNLSNSLFLYSLNSLSLCSLRPLRFIKTKSRPQSIPNL</sequence>
<gene>
    <name evidence="1" type="ORF">AVDCRST_MAG84-1978</name>
</gene>
<proteinExistence type="predicted"/>
<reference evidence="1" key="1">
    <citation type="submission" date="2020-02" db="EMBL/GenBank/DDBJ databases">
        <authorList>
            <person name="Meier V. D."/>
        </authorList>
    </citation>
    <scope>NUCLEOTIDE SEQUENCE</scope>
    <source>
        <strain evidence="1">AVDCRST_MAG84</strain>
    </source>
</reference>
<evidence type="ECO:0000313" key="1">
    <source>
        <dbReference type="EMBL" id="CAA9333276.1"/>
    </source>
</evidence>
<protein>
    <submittedName>
        <fullName evidence="1">Uncharacterized protein</fullName>
    </submittedName>
</protein>
<organism evidence="1">
    <name type="scientific">uncultured Microcoleus sp</name>
    <dbReference type="NCBI Taxonomy" id="259945"/>
    <lineage>
        <taxon>Bacteria</taxon>
        <taxon>Bacillati</taxon>
        <taxon>Cyanobacteriota</taxon>
        <taxon>Cyanophyceae</taxon>
        <taxon>Oscillatoriophycideae</taxon>
        <taxon>Oscillatoriales</taxon>
        <taxon>Microcoleaceae</taxon>
        <taxon>Microcoleus</taxon>
        <taxon>environmental samples</taxon>
    </lineage>
</organism>
<name>A0A6J4LMU8_9CYAN</name>
<dbReference type="AlphaFoldDB" id="A0A6J4LMU8"/>
<dbReference type="EMBL" id="CADCTZ010000327">
    <property type="protein sequence ID" value="CAA9333276.1"/>
    <property type="molecule type" value="Genomic_DNA"/>
</dbReference>